<dbReference type="InterPro" id="IPR038239">
    <property type="entry name" value="Clp1_N_sf"/>
</dbReference>
<dbReference type="GO" id="GO:0006388">
    <property type="term" value="P:tRNA splicing, via endonucleolytic cleavage and ligation"/>
    <property type="evidence" value="ECO:0007669"/>
    <property type="project" value="TreeGrafter"/>
</dbReference>
<dbReference type="EMBL" id="HBNS01016352">
    <property type="protein sequence ID" value="CAE4603772.1"/>
    <property type="molecule type" value="Transcribed_RNA"/>
</dbReference>
<feature type="region of interest" description="Disordered" evidence="7">
    <location>
        <begin position="134"/>
        <end position="170"/>
    </location>
</feature>
<keyword evidence="5 6" id="KW-0539">Nucleus</keyword>
<evidence type="ECO:0000259" key="8">
    <source>
        <dbReference type="Pfam" id="PF06807"/>
    </source>
</evidence>
<evidence type="ECO:0000313" key="11">
    <source>
        <dbReference type="EMBL" id="CAE4603772.1"/>
    </source>
</evidence>
<feature type="compositionally biased region" description="Basic and acidic residues" evidence="7">
    <location>
        <begin position="29"/>
        <end position="39"/>
    </location>
</feature>
<dbReference type="GO" id="GO:0005849">
    <property type="term" value="C:mRNA cleavage factor complex"/>
    <property type="evidence" value="ECO:0007669"/>
    <property type="project" value="InterPro"/>
</dbReference>
<comment type="similarity">
    <text evidence="6">Belongs to the Clp1 family. Clp1 subfamily.</text>
</comment>
<dbReference type="Pfam" id="PF06807">
    <property type="entry name" value="Clp1"/>
    <property type="match status" value="1"/>
</dbReference>
<feature type="binding site" evidence="6">
    <location>
        <position position="78"/>
    </location>
    <ligand>
        <name>ATP</name>
        <dbReference type="ChEBI" id="CHEBI:30616"/>
    </ligand>
</feature>
<dbReference type="GO" id="GO:0051731">
    <property type="term" value="F:polynucleotide 5'-hydroxyl-kinase activity"/>
    <property type="evidence" value="ECO:0007669"/>
    <property type="project" value="InterPro"/>
</dbReference>
<feature type="region of interest" description="Disordered" evidence="7">
    <location>
        <begin position="341"/>
        <end position="372"/>
    </location>
</feature>
<dbReference type="Gene3D" id="2.40.30.330">
    <property type="entry name" value="Pre-mRNA cleavage complex subunit Clp1, C-terminal domain"/>
    <property type="match status" value="1"/>
</dbReference>
<feature type="region of interest" description="Disordered" evidence="7">
    <location>
        <begin position="1"/>
        <end position="39"/>
    </location>
</feature>
<dbReference type="InterPro" id="IPR032319">
    <property type="entry name" value="CLP1_P"/>
</dbReference>
<dbReference type="GO" id="GO:0031124">
    <property type="term" value="P:mRNA 3'-end processing"/>
    <property type="evidence" value="ECO:0007669"/>
    <property type="project" value="UniProtKB-UniRule"/>
</dbReference>
<feature type="binding site" evidence="6">
    <location>
        <position position="39"/>
    </location>
    <ligand>
        <name>ATP</name>
        <dbReference type="ChEBI" id="CHEBI:30616"/>
    </ligand>
</feature>
<sequence>MADSTTANPSDDSMNPTSNTDTSKPTAGGERHTLPPESELRLEIPPNASLTIILVEGSAEIFGAELATSRPYVLSGTKIAIFTWHGCKIDVVDDNGNDASFVYMSEETDANIAYVNTHAQLEAMRDEALNAISATEQQAASSGGGATTTNMSSNNAPPKEPMDPTSIEGPRVLLCGPSDCGKSSLARTLLSYASKLGRTPLLIDIDSSQNMLSVPGTIAASPITSDCMTVKSASATSTSILGNTTPLVLWYGSTDITTNPDLYKAQLTKLGKAIDERLQGDVDARSSGFIVNTSGHVEDDTGYKLLLHAAEALRCNVILVVGHDRLYSMLNTYFTKKAAEKDTEGDDSAMSMEDTNDGGGGGGVRKKEKGKIKPKVIKLPRSGGVVSRDVTFRRMSRSQCIKRYFNGDVITPSTNASANAAMTLSANSDSLAGNNAASASSATGGGTASIPSIVHQYTPFALEIPFADLTLHKLTSVSLAASMLPVSAKQSTDPVQLLPIHDITPTLKHAILAVCHPSAVQNYNVSGTASDLYLSGVAGFVAVENVDMSRDILSLLSPCSGSLPSFHLLVGDITWME</sequence>
<evidence type="ECO:0000259" key="10">
    <source>
        <dbReference type="Pfam" id="PF16575"/>
    </source>
</evidence>
<evidence type="ECO:0000256" key="2">
    <source>
        <dbReference type="ARBA" id="ARBA00022664"/>
    </source>
</evidence>
<dbReference type="Gene3D" id="2.60.120.1030">
    <property type="entry name" value="Clp1, DNA binding domain"/>
    <property type="match status" value="1"/>
</dbReference>
<dbReference type="HAMAP" id="MF_03035">
    <property type="entry name" value="Clp1"/>
    <property type="match status" value="1"/>
</dbReference>
<evidence type="ECO:0000256" key="3">
    <source>
        <dbReference type="ARBA" id="ARBA00022741"/>
    </source>
</evidence>
<gene>
    <name evidence="11" type="ORF">DBRI00130_LOCUS13106</name>
</gene>
<dbReference type="InterPro" id="IPR038238">
    <property type="entry name" value="Clp1_C_sf"/>
</dbReference>
<protein>
    <recommendedName>
        <fullName evidence="6">Protein CLP1 homolog</fullName>
    </recommendedName>
</protein>
<dbReference type="SUPFAM" id="SSF52540">
    <property type="entry name" value="P-loop containing nucleoside triphosphate hydrolases"/>
    <property type="match status" value="1"/>
</dbReference>
<evidence type="ECO:0000256" key="1">
    <source>
        <dbReference type="ARBA" id="ARBA00004123"/>
    </source>
</evidence>
<proteinExistence type="inferred from homology"/>
<dbReference type="Pfam" id="PF16575">
    <property type="entry name" value="CLP1_P"/>
    <property type="match status" value="1"/>
</dbReference>
<comment type="function">
    <text evidence="6">Required for endonucleolytic cleavage during polyadenylation-dependent pre-mRNA 3'-end formation.</text>
</comment>
<feature type="compositionally biased region" description="Polar residues" evidence="7">
    <location>
        <begin position="134"/>
        <end position="156"/>
    </location>
</feature>
<keyword evidence="3 6" id="KW-0547">Nucleotide-binding</keyword>
<evidence type="ECO:0000256" key="7">
    <source>
        <dbReference type="SAM" id="MobiDB-lite"/>
    </source>
</evidence>
<feature type="domain" description="Clp1 P-loop" evidence="10">
    <location>
        <begin position="176"/>
        <end position="335"/>
    </location>
</feature>
<dbReference type="InterPro" id="IPR045116">
    <property type="entry name" value="Clp1/Grc3"/>
</dbReference>
<evidence type="ECO:0000256" key="6">
    <source>
        <dbReference type="HAMAP-Rule" id="MF_03035"/>
    </source>
</evidence>
<dbReference type="InterPro" id="IPR010655">
    <property type="entry name" value="Clp1_C"/>
</dbReference>
<dbReference type="InterPro" id="IPR028606">
    <property type="entry name" value="Clp1"/>
</dbReference>
<name>A0A7S4VUK6_9STRA</name>
<feature type="domain" description="Clp1 C-terminal" evidence="8">
    <location>
        <begin position="458"/>
        <end position="577"/>
    </location>
</feature>
<dbReference type="Gene3D" id="3.40.50.300">
    <property type="entry name" value="P-loop containing nucleotide triphosphate hydrolases"/>
    <property type="match status" value="1"/>
</dbReference>
<dbReference type="GO" id="GO:0005524">
    <property type="term" value="F:ATP binding"/>
    <property type="evidence" value="ECO:0007669"/>
    <property type="project" value="UniProtKB-UniRule"/>
</dbReference>
<accession>A0A7S4VUK6</accession>
<dbReference type="InterPro" id="IPR032324">
    <property type="entry name" value="Clp1_N"/>
</dbReference>
<keyword evidence="2 6" id="KW-0507">mRNA processing</keyword>
<organism evidence="11">
    <name type="scientific">Ditylum brightwellii</name>
    <dbReference type="NCBI Taxonomy" id="49249"/>
    <lineage>
        <taxon>Eukaryota</taxon>
        <taxon>Sar</taxon>
        <taxon>Stramenopiles</taxon>
        <taxon>Ochrophyta</taxon>
        <taxon>Bacillariophyta</taxon>
        <taxon>Mediophyceae</taxon>
        <taxon>Lithodesmiophycidae</taxon>
        <taxon>Lithodesmiales</taxon>
        <taxon>Lithodesmiaceae</taxon>
        <taxon>Ditylum</taxon>
    </lineage>
</organism>
<evidence type="ECO:0000256" key="4">
    <source>
        <dbReference type="ARBA" id="ARBA00022840"/>
    </source>
</evidence>
<dbReference type="AlphaFoldDB" id="A0A7S4VUK6"/>
<dbReference type="PANTHER" id="PTHR12755:SF6">
    <property type="entry name" value="POLYRIBONUCLEOTIDE 5'-HYDROXYL-KINASE CLP1"/>
    <property type="match status" value="1"/>
</dbReference>
<dbReference type="Pfam" id="PF16573">
    <property type="entry name" value="CLP1_N"/>
    <property type="match status" value="1"/>
</dbReference>
<feature type="domain" description="Clp1 N-terminal" evidence="9">
    <location>
        <begin position="33"/>
        <end position="128"/>
    </location>
</feature>
<dbReference type="InterPro" id="IPR027417">
    <property type="entry name" value="P-loop_NTPase"/>
</dbReference>
<evidence type="ECO:0000259" key="9">
    <source>
        <dbReference type="Pfam" id="PF16573"/>
    </source>
</evidence>
<comment type="subcellular location">
    <subcellularLocation>
        <location evidence="1 6">Nucleus</location>
    </subcellularLocation>
</comment>
<keyword evidence="4 6" id="KW-0067">ATP-binding</keyword>
<evidence type="ECO:0000256" key="5">
    <source>
        <dbReference type="ARBA" id="ARBA00023242"/>
    </source>
</evidence>
<feature type="compositionally biased region" description="Polar residues" evidence="7">
    <location>
        <begin position="1"/>
        <end position="25"/>
    </location>
</feature>
<feature type="binding site" evidence="6">
    <location>
        <begin position="179"/>
        <end position="184"/>
    </location>
    <ligand>
        <name>ATP</name>
        <dbReference type="ChEBI" id="CHEBI:30616"/>
    </ligand>
</feature>
<dbReference type="PANTHER" id="PTHR12755">
    <property type="entry name" value="CLEAVAGE/POLYADENYLATION FACTOR IA SUBUNIT CLP1P"/>
    <property type="match status" value="1"/>
</dbReference>
<reference evidence="11" key="1">
    <citation type="submission" date="2021-01" db="EMBL/GenBank/DDBJ databases">
        <authorList>
            <person name="Corre E."/>
            <person name="Pelletier E."/>
            <person name="Niang G."/>
            <person name="Scheremetjew M."/>
            <person name="Finn R."/>
            <person name="Kale V."/>
            <person name="Holt S."/>
            <person name="Cochrane G."/>
            <person name="Meng A."/>
            <person name="Brown T."/>
            <person name="Cohen L."/>
        </authorList>
    </citation>
    <scope>NUCLEOTIDE SEQUENCE</scope>
    <source>
        <strain evidence="11">GSO104</strain>
    </source>
</reference>